<dbReference type="InterPro" id="IPR003709">
    <property type="entry name" value="VanY-like_core_dom"/>
</dbReference>
<name>A0ABT7MUQ0_9MICO</name>
<dbReference type="InterPro" id="IPR009045">
    <property type="entry name" value="Zn_M74/Hedgehog-like"/>
</dbReference>
<dbReference type="RefSeq" id="WP_286286337.1">
    <property type="nucleotide sequence ID" value="NZ_JASXSZ010000001.1"/>
</dbReference>
<evidence type="ECO:0000259" key="3">
    <source>
        <dbReference type="Pfam" id="PF02557"/>
    </source>
</evidence>
<proteinExistence type="predicted"/>
<dbReference type="PANTHER" id="PTHR34385">
    <property type="entry name" value="D-ALANYL-D-ALANINE CARBOXYPEPTIDASE"/>
    <property type="match status" value="1"/>
</dbReference>
<dbReference type="Pfam" id="PF02557">
    <property type="entry name" value="VanY"/>
    <property type="match status" value="1"/>
</dbReference>
<feature type="transmembrane region" description="Helical" evidence="2">
    <location>
        <begin position="123"/>
        <end position="146"/>
    </location>
</feature>
<evidence type="ECO:0000256" key="2">
    <source>
        <dbReference type="SAM" id="Phobius"/>
    </source>
</evidence>
<reference evidence="4 5" key="1">
    <citation type="submission" date="2023-06" db="EMBL/GenBank/DDBJ databases">
        <title>Microbacterium sp. nov., isolated from a waste landfill.</title>
        <authorList>
            <person name="Wen W."/>
        </authorList>
    </citation>
    <scope>NUCLEOTIDE SEQUENCE [LARGE SCALE GENOMIC DNA]</scope>
    <source>
        <strain evidence="4 5">ASV49</strain>
    </source>
</reference>
<dbReference type="InterPro" id="IPR052179">
    <property type="entry name" value="DD-CPase-like"/>
</dbReference>
<dbReference type="PANTHER" id="PTHR34385:SF1">
    <property type="entry name" value="PEPTIDOGLYCAN L-ALANYL-D-GLUTAMATE ENDOPEPTIDASE CWLK"/>
    <property type="match status" value="1"/>
</dbReference>
<dbReference type="CDD" id="cd14852">
    <property type="entry name" value="LD-carboxypeptidase"/>
    <property type="match status" value="1"/>
</dbReference>
<dbReference type="Gene3D" id="3.30.1380.10">
    <property type="match status" value="1"/>
</dbReference>
<keyword evidence="2" id="KW-0812">Transmembrane</keyword>
<comment type="caution">
    <text evidence="4">The sequence shown here is derived from an EMBL/GenBank/DDBJ whole genome shotgun (WGS) entry which is preliminary data.</text>
</comment>
<dbReference type="SUPFAM" id="SSF55166">
    <property type="entry name" value="Hedgehog/DD-peptidase"/>
    <property type="match status" value="1"/>
</dbReference>
<protein>
    <submittedName>
        <fullName evidence="4">M15 family metallopeptidase</fullName>
    </submittedName>
</protein>
<feature type="region of interest" description="Disordered" evidence="1">
    <location>
        <begin position="1"/>
        <end position="24"/>
    </location>
</feature>
<evidence type="ECO:0000313" key="4">
    <source>
        <dbReference type="EMBL" id="MDL9978169.1"/>
    </source>
</evidence>
<feature type="domain" description="D-alanyl-D-alanine carboxypeptidase-like core" evidence="3">
    <location>
        <begin position="263"/>
        <end position="390"/>
    </location>
</feature>
<gene>
    <name evidence="4" type="ORF">QSV35_02385</name>
</gene>
<accession>A0ABT7MUQ0</accession>
<keyword evidence="2" id="KW-1133">Transmembrane helix</keyword>
<dbReference type="EMBL" id="JASXSZ010000001">
    <property type="protein sequence ID" value="MDL9978169.1"/>
    <property type="molecule type" value="Genomic_DNA"/>
</dbReference>
<keyword evidence="5" id="KW-1185">Reference proteome</keyword>
<dbReference type="Proteomes" id="UP001235064">
    <property type="component" value="Unassembled WGS sequence"/>
</dbReference>
<evidence type="ECO:0000313" key="5">
    <source>
        <dbReference type="Proteomes" id="UP001235064"/>
    </source>
</evidence>
<keyword evidence="2" id="KW-0472">Membrane</keyword>
<organism evidence="4 5">
    <name type="scientific">Microbacterium candidum</name>
    <dbReference type="NCBI Taxonomy" id="3041922"/>
    <lineage>
        <taxon>Bacteria</taxon>
        <taxon>Bacillati</taxon>
        <taxon>Actinomycetota</taxon>
        <taxon>Actinomycetes</taxon>
        <taxon>Micrococcales</taxon>
        <taxon>Microbacteriaceae</taxon>
        <taxon>Microbacterium</taxon>
    </lineage>
</organism>
<dbReference type="InterPro" id="IPR058193">
    <property type="entry name" value="VanY/YodJ_core_dom"/>
</dbReference>
<evidence type="ECO:0000256" key="1">
    <source>
        <dbReference type="SAM" id="MobiDB-lite"/>
    </source>
</evidence>
<sequence length="417" mass="43304">MTDPPTGTPLTRRAARAAAEAARTADIVVPTTAVPEPTPQPAPEPEPITLEAFINAPARGTIGSTGMSRAGMRTHTAAHTTAPAPARTRHVRPSRHANADILGDAVDEVRTAAVRRARRIRGLFTVVAAATLLVGGTIAVTAAALAQTSTPAAAATHSHRPVTSTAPVAAAATPPPAAKSLCDNAAFTAALAAHDTEAAVKAAGGGTEFRDTVVSGGAPCVHLDDPHFTWVVVNKQRPYSPKDYAPSPLVMPAGVRDLGRQPLRADAAAGLSNLVAAAKQAGAGEIAVNSGYRSYQTQIGNYGIQVHTRGTANADLVSARPGFSEHQSGLATDVEPCNGSCGNLDSLAGTPQDQFILDHAWEYGFIVRYEQGHTPVTGYDSEPWHLRFIGVGLAKAYHDGGFHTLEEFFGLPPAPTY</sequence>